<gene>
    <name evidence="2" type="ORF">ENF18_03135</name>
</gene>
<sequence length="73" mass="8437">METNIPLVWFVSMGIAFGLFLGFAIGMAMGISRGRHQLLKKIRLLLSMKKLDIDIDKLLDSREAKRIKEDFLW</sequence>
<proteinExistence type="predicted"/>
<evidence type="ECO:0000256" key="1">
    <source>
        <dbReference type="SAM" id="Phobius"/>
    </source>
</evidence>
<dbReference type="Proteomes" id="UP000885847">
    <property type="component" value="Unassembled WGS sequence"/>
</dbReference>
<dbReference type="AlphaFoldDB" id="A0A7C0VBD5"/>
<organism evidence="2">
    <name type="scientific">candidate division WOR-3 bacterium</name>
    <dbReference type="NCBI Taxonomy" id="2052148"/>
    <lineage>
        <taxon>Bacteria</taxon>
        <taxon>Bacteria division WOR-3</taxon>
    </lineage>
</organism>
<comment type="caution">
    <text evidence="2">The sequence shown here is derived from an EMBL/GenBank/DDBJ whole genome shotgun (WGS) entry which is preliminary data.</text>
</comment>
<keyword evidence="1" id="KW-1133">Transmembrane helix</keyword>
<protein>
    <submittedName>
        <fullName evidence="2">Uncharacterized protein</fullName>
    </submittedName>
</protein>
<accession>A0A7C0VBD5</accession>
<name>A0A7C0VBD5_UNCW3</name>
<keyword evidence="1" id="KW-0812">Transmembrane</keyword>
<keyword evidence="1" id="KW-0472">Membrane</keyword>
<reference evidence="2" key="1">
    <citation type="journal article" date="2020" name="mSystems">
        <title>Genome- and Community-Level Interaction Insights into Carbon Utilization and Element Cycling Functions of Hydrothermarchaeota in Hydrothermal Sediment.</title>
        <authorList>
            <person name="Zhou Z."/>
            <person name="Liu Y."/>
            <person name="Xu W."/>
            <person name="Pan J."/>
            <person name="Luo Z.H."/>
            <person name="Li M."/>
        </authorList>
    </citation>
    <scope>NUCLEOTIDE SEQUENCE [LARGE SCALE GENOMIC DNA]</scope>
    <source>
        <strain evidence="2">HyVt-102</strain>
    </source>
</reference>
<dbReference type="EMBL" id="DQWE01000149">
    <property type="protein sequence ID" value="HDI82769.1"/>
    <property type="molecule type" value="Genomic_DNA"/>
</dbReference>
<feature type="transmembrane region" description="Helical" evidence="1">
    <location>
        <begin position="6"/>
        <end position="31"/>
    </location>
</feature>
<evidence type="ECO:0000313" key="2">
    <source>
        <dbReference type="EMBL" id="HDI82769.1"/>
    </source>
</evidence>